<gene>
    <name evidence="1" type="ORF">L227DRAFT_573139</name>
</gene>
<dbReference type="Proteomes" id="UP000313359">
    <property type="component" value="Unassembled WGS sequence"/>
</dbReference>
<protein>
    <recommendedName>
        <fullName evidence="3">Lipoprotein</fullName>
    </recommendedName>
</protein>
<keyword evidence="2" id="KW-1185">Reference proteome</keyword>
<dbReference type="PROSITE" id="PS51257">
    <property type="entry name" value="PROKAR_LIPOPROTEIN"/>
    <property type="match status" value="1"/>
</dbReference>
<evidence type="ECO:0000313" key="1">
    <source>
        <dbReference type="EMBL" id="RPD62584.1"/>
    </source>
</evidence>
<organism evidence="1 2">
    <name type="scientific">Lentinus tigrinus ALCF2SS1-6</name>
    <dbReference type="NCBI Taxonomy" id="1328759"/>
    <lineage>
        <taxon>Eukaryota</taxon>
        <taxon>Fungi</taxon>
        <taxon>Dikarya</taxon>
        <taxon>Basidiomycota</taxon>
        <taxon>Agaricomycotina</taxon>
        <taxon>Agaricomycetes</taxon>
        <taxon>Polyporales</taxon>
        <taxon>Polyporaceae</taxon>
        <taxon>Lentinus</taxon>
    </lineage>
</organism>
<sequence>MQAGRRQTRQHYPAFACSSVLSASGCSIAIPVPCTKHTQRFTPPAASGMNVR</sequence>
<dbReference type="AlphaFoldDB" id="A0A5C2SH85"/>
<evidence type="ECO:0008006" key="3">
    <source>
        <dbReference type="Google" id="ProtNLM"/>
    </source>
</evidence>
<dbReference type="EMBL" id="ML122258">
    <property type="protein sequence ID" value="RPD62584.1"/>
    <property type="molecule type" value="Genomic_DNA"/>
</dbReference>
<proteinExistence type="predicted"/>
<accession>A0A5C2SH85</accession>
<evidence type="ECO:0000313" key="2">
    <source>
        <dbReference type="Proteomes" id="UP000313359"/>
    </source>
</evidence>
<reference evidence="1" key="1">
    <citation type="journal article" date="2018" name="Genome Biol. Evol.">
        <title>Genomics and development of Lentinus tigrinus, a white-rot wood-decaying mushroom with dimorphic fruiting bodies.</title>
        <authorList>
            <person name="Wu B."/>
            <person name="Xu Z."/>
            <person name="Knudson A."/>
            <person name="Carlson A."/>
            <person name="Chen N."/>
            <person name="Kovaka S."/>
            <person name="LaButti K."/>
            <person name="Lipzen A."/>
            <person name="Pennachio C."/>
            <person name="Riley R."/>
            <person name="Schakwitz W."/>
            <person name="Umezawa K."/>
            <person name="Ohm R.A."/>
            <person name="Grigoriev I.V."/>
            <person name="Nagy L.G."/>
            <person name="Gibbons J."/>
            <person name="Hibbett D."/>
        </authorList>
    </citation>
    <scope>NUCLEOTIDE SEQUENCE [LARGE SCALE GENOMIC DNA]</scope>
    <source>
        <strain evidence="1">ALCF2SS1-6</strain>
    </source>
</reference>
<name>A0A5C2SH85_9APHY</name>